<keyword evidence="3" id="KW-1185">Reference proteome</keyword>
<feature type="compositionally biased region" description="Polar residues" evidence="1">
    <location>
        <begin position="145"/>
        <end position="167"/>
    </location>
</feature>
<dbReference type="AlphaFoldDB" id="A0A183E0Y8"/>
<gene>
    <name evidence="2" type="ORF">GPUH_LOCUS14631</name>
</gene>
<dbReference type="Proteomes" id="UP000271098">
    <property type="component" value="Unassembled WGS sequence"/>
</dbReference>
<evidence type="ECO:0000313" key="3">
    <source>
        <dbReference type="Proteomes" id="UP000271098"/>
    </source>
</evidence>
<proteinExistence type="predicted"/>
<reference evidence="2 3" key="2">
    <citation type="submission" date="2018-11" db="EMBL/GenBank/DDBJ databases">
        <authorList>
            <consortium name="Pathogen Informatics"/>
        </authorList>
    </citation>
    <scope>NUCLEOTIDE SEQUENCE [LARGE SCALE GENOMIC DNA]</scope>
</reference>
<sequence length="196" mass="20697">MGAEKSAETELAVLGTEGGESVSKEDSAVTELVQLMNKQKMLSSTDSNSWGQPPASLSTDPPAASLLIPFAPASECPDRLKPPAETMTPTQVLKKKIKLTPTSDSMELPAANDISEAASTVEPTAGAISESESTLDGARREHNGSNDSVSSGNINLAVSLPNSQSRPATGKGRRWPKKSRVAANLQFLRKQPENKK</sequence>
<organism evidence="4">
    <name type="scientific">Gongylonema pulchrum</name>
    <dbReference type="NCBI Taxonomy" id="637853"/>
    <lineage>
        <taxon>Eukaryota</taxon>
        <taxon>Metazoa</taxon>
        <taxon>Ecdysozoa</taxon>
        <taxon>Nematoda</taxon>
        <taxon>Chromadorea</taxon>
        <taxon>Rhabditida</taxon>
        <taxon>Spirurina</taxon>
        <taxon>Spiruromorpha</taxon>
        <taxon>Spiruroidea</taxon>
        <taxon>Gongylonematidae</taxon>
        <taxon>Gongylonema</taxon>
    </lineage>
</organism>
<evidence type="ECO:0000313" key="4">
    <source>
        <dbReference type="WBParaSite" id="GPUH_0001464801-mRNA-1"/>
    </source>
</evidence>
<reference evidence="4" key="1">
    <citation type="submission" date="2016-06" db="UniProtKB">
        <authorList>
            <consortium name="WormBaseParasite"/>
        </authorList>
    </citation>
    <scope>IDENTIFICATION</scope>
</reference>
<protein>
    <submittedName>
        <fullName evidence="4">TERF2-interacting telomeric protein 1</fullName>
    </submittedName>
</protein>
<evidence type="ECO:0000256" key="1">
    <source>
        <dbReference type="SAM" id="MobiDB-lite"/>
    </source>
</evidence>
<feature type="compositionally biased region" description="Polar residues" evidence="1">
    <location>
        <begin position="40"/>
        <end position="59"/>
    </location>
</feature>
<dbReference type="EMBL" id="UYRT01081481">
    <property type="protein sequence ID" value="VDN24499.1"/>
    <property type="molecule type" value="Genomic_DNA"/>
</dbReference>
<accession>A0A183E0Y8</accession>
<name>A0A183E0Y8_9BILA</name>
<dbReference type="WBParaSite" id="GPUH_0001464801-mRNA-1">
    <property type="protein sequence ID" value="GPUH_0001464801-mRNA-1"/>
    <property type="gene ID" value="GPUH_0001464801"/>
</dbReference>
<feature type="compositionally biased region" description="Basic residues" evidence="1">
    <location>
        <begin position="171"/>
        <end position="180"/>
    </location>
</feature>
<feature type="region of interest" description="Disordered" evidence="1">
    <location>
        <begin position="1"/>
        <end position="28"/>
    </location>
</feature>
<evidence type="ECO:0000313" key="2">
    <source>
        <dbReference type="EMBL" id="VDN24499.1"/>
    </source>
</evidence>
<feature type="region of interest" description="Disordered" evidence="1">
    <location>
        <begin position="40"/>
        <end position="196"/>
    </location>
</feature>